<feature type="region of interest" description="Disordered" evidence="1">
    <location>
        <begin position="25"/>
        <end position="60"/>
    </location>
</feature>
<feature type="signal peptide" evidence="2">
    <location>
        <begin position="1"/>
        <end position="19"/>
    </location>
</feature>
<evidence type="ECO:0000313" key="4">
    <source>
        <dbReference type="Proteomes" id="UP000516046"/>
    </source>
</evidence>
<organism evidence="3 4">
    <name type="scientific">Caproicibacterium amylolyticum</name>
    <dbReference type="NCBI Taxonomy" id="2766537"/>
    <lineage>
        <taxon>Bacteria</taxon>
        <taxon>Bacillati</taxon>
        <taxon>Bacillota</taxon>
        <taxon>Clostridia</taxon>
        <taxon>Eubacteriales</taxon>
        <taxon>Oscillospiraceae</taxon>
        <taxon>Caproicibacterium</taxon>
    </lineage>
</organism>
<feature type="compositionally biased region" description="Low complexity" evidence="1">
    <location>
        <begin position="25"/>
        <end position="49"/>
    </location>
</feature>
<dbReference type="RefSeq" id="WP_212508204.1">
    <property type="nucleotide sequence ID" value="NZ_CP060696.1"/>
</dbReference>
<name>A0A7G9WKC3_9FIRM</name>
<reference evidence="3 4" key="1">
    <citation type="submission" date="2020-08" db="EMBL/GenBank/DDBJ databases">
        <authorList>
            <person name="Ren C."/>
            <person name="Gu Y."/>
            <person name="Xu Y."/>
        </authorList>
    </citation>
    <scope>NUCLEOTIDE SEQUENCE [LARGE SCALE GENOMIC DNA]</scope>
    <source>
        <strain evidence="3 4">LBM18003</strain>
    </source>
</reference>
<protein>
    <submittedName>
        <fullName evidence="3">Uncharacterized protein</fullName>
    </submittedName>
</protein>
<evidence type="ECO:0000313" key="3">
    <source>
        <dbReference type="EMBL" id="QNO19135.1"/>
    </source>
</evidence>
<evidence type="ECO:0000256" key="1">
    <source>
        <dbReference type="SAM" id="MobiDB-lite"/>
    </source>
</evidence>
<feature type="chain" id="PRO_5038481256" evidence="2">
    <location>
        <begin position="20"/>
        <end position="330"/>
    </location>
</feature>
<proteinExistence type="predicted"/>
<keyword evidence="2" id="KW-0732">Signal</keyword>
<dbReference type="Proteomes" id="UP000516046">
    <property type="component" value="Chromosome"/>
</dbReference>
<dbReference type="EMBL" id="CP060696">
    <property type="protein sequence ID" value="QNO19135.1"/>
    <property type="molecule type" value="Genomic_DNA"/>
</dbReference>
<evidence type="ECO:0000256" key="2">
    <source>
        <dbReference type="SAM" id="SignalP"/>
    </source>
</evidence>
<gene>
    <name evidence="3" type="ORF">H6X83_05880</name>
</gene>
<sequence>MKIKSVLSCVLLVSIMMFCTGCSSNHTVSSSTTSKSKSTSSTTSKNVSSDQTSSTDSEIIPDIPSNIQNFYNNMVKIHDKYKLDFYYSASNPDNISDNDSISINMKKSMSDDDNSEYKLTYYKNDSGNYESSAEMSIDASEIIENHTIKQIIINLFLTVDNKLSLPEASKRTDILINSYTKDSVNSPIYLSNYIIYLSPMDSESKTVTLYLKSRNEIWDNISASSYQNITKQDYGAVNTNKDKKYKIIGTIKDTHLSSGEDSISKDIQTKTVYVTESLKIVDKDNNEYMVAYSYLDRPVLFEKGKKCIVYGTLSGEDNPYLNADKIEITN</sequence>
<dbReference type="AlphaFoldDB" id="A0A7G9WKC3"/>
<keyword evidence="4" id="KW-1185">Reference proteome</keyword>
<accession>A0A7G9WKC3</accession>
<dbReference type="KEGG" id="caml:H6X83_05880"/>